<dbReference type="KEGG" id="clup:CLUP02_04913"/>
<feature type="chain" id="PRO_5040145895" evidence="1">
    <location>
        <begin position="23"/>
        <end position="434"/>
    </location>
</feature>
<protein>
    <submittedName>
        <fullName evidence="2">Uncharacterized protein</fullName>
    </submittedName>
</protein>
<evidence type="ECO:0000256" key="1">
    <source>
        <dbReference type="SAM" id="SignalP"/>
    </source>
</evidence>
<sequence>MAYATNSLVILWLLSLVNGSYAPKSQVSYLRPRADTVEQNSSSILTESLLNPNATGSWPIFGIDVSKPLAETPTNNEFGHGNGWSIDVAVATNVSGGTVSNSNPSKISLDSSNNPVERGNATDGYRICSYVWWQMSWTENKIKKLNDDIQGSCGGVIPQNCIDDLKETAAKVQCDSSLESSLYGIGFDIPASCSDSMAYTTAERRNLTTEFISNASASSHTLFQSTAPYNIPGNDSNTRQVYDYAVTQVWPVMLSYIYTEGSAVSNYTVFRCVRANDITAGSRSPESFGNRPSSSTQHRSSFAGLFVGLLVATIVSSLMTHPSIYEDLLYLGIHHIAAKGVNVSRNGYSLLTCPEESNSHRTGRHGHFTDIEMMASTKTNVHTTTCPNFGDLLEFLLLLDRDIILVIPRRLNEFLHVWCHAYSSGCEAELLVVT</sequence>
<keyword evidence="3" id="KW-1185">Reference proteome</keyword>
<dbReference type="Proteomes" id="UP000830671">
    <property type="component" value="Chromosome 3"/>
</dbReference>
<dbReference type="EMBL" id="CP019475">
    <property type="protein sequence ID" value="UQC79433.1"/>
    <property type="molecule type" value="Genomic_DNA"/>
</dbReference>
<evidence type="ECO:0000313" key="3">
    <source>
        <dbReference type="Proteomes" id="UP000830671"/>
    </source>
</evidence>
<dbReference type="RefSeq" id="XP_049141065.1">
    <property type="nucleotide sequence ID" value="XM_049283922.1"/>
</dbReference>
<dbReference type="AlphaFoldDB" id="A0A9Q8WD71"/>
<name>A0A9Q8WD71_9PEZI</name>
<proteinExistence type="predicted"/>
<organism evidence="2 3">
    <name type="scientific">Colletotrichum lupini</name>
    <dbReference type="NCBI Taxonomy" id="145971"/>
    <lineage>
        <taxon>Eukaryota</taxon>
        <taxon>Fungi</taxon>
        <taxon>Dikarya</taxon>
        <taxon>Ascomycota</taxon>
        <taxon>Pezizomycotina</taxon>
        <taxon>Sordariomycetes</taxon>
        <taxon>Hypocreomycetidae</taxon>
        <taxon>Glomerellales</taxon>
        <taxon>Glomerellaceae</taxon>
        <taxon>Colletotrichum</taxon>
        <taxon>Colletotrichum acutatum species complex</taxon>
    </lineage>
</organism>
<reference evidence="2" key="1">
    <citation type="journal article" date="2021" name="Mol. Plant Microbe Interact.">
        <title>Complete Genome Sequence of the Plant-Pathogenic Fungus Colletotrichum lupini.</title>
        <authorList>
            <person name="Baroncelli R."/>
            <person name="Pensec F."/>
            <person name="Da Lio D."/>
            <person name="Boufleur T."/>
            <person name="Vicente I."/>
            <person name="Sarrocco S."/>
            <person name="Picot A."/>
            <person name="Baraldi E."/>
            <person name="Sukno S."/>
            <person name="Thon M."/>
            <person name="Le Floch G."/>
        </authorList>
    </citation>
    <scope>NUCLEOTIDE SEQUENCE</scope>
    <source>
        <strain evidence="2">IMI 504893</strain>
    </source>
</reference>
<evidence type="ECO:0000313" key="2">
    <source>
        <dbReference type="EMBL" id="UQC79433.1"/>
    </source>
</evidence>
<gene>
    <name evidence="2" type="ORF">CLUP02_04913</name>
</gene>
<dbReference type="GeneID" id="73338932"/>
<feature type="signal peptide" evidence="1">
    <location>
        <begin position="1"/>
        <end position="22"/>
    </location>
</feature>
<keyword evidence="1" id="KW-0732">Signal</keyword>
<accession>A0A9Q8WD71</accession>